<organism evidence="2 3">
    <name type="scientific">Streptomyces polychromogenes</name>
    <dbReference type="NCBI Taxonomy" id="67342"/>
    <lineage>
        <taxon>Bacteria</taxon>
        <taxon>Bacillati</taxon>
        <taxon>Actinomycetota</taxon>
        <taxon>Actinomycetes</taxon>
        <taxon>Kitasatosporales</taxon>
        <taxon>Streptomycetaceae</taxon>
        <taxon>Streptomyces</taxon>
    </lineage>
</organism>
<dbReference type="EMBL" id="BAAABV010000017">
    <property type="protein sequence ID" value="GAA0294089.1"/>
    <property type="molecule type" value="Genomic_DNA"/>
</dbReference>
<evidence type="ECO:0000256" key="1">
    <source>
        <dbReference type="SAM" id="Phobius"/>
    </source>
</evidence>
<gene>
    <name evidence="2" type="ORF">GCM10010302_35910</name>
</gene>
<protein>
    <recommendedName>
        <fullName evidence="4">Integral membrane protein</fullName>
    </recommendedName>
</protein>
<feature type="transmembrane region" description="Helical" evidence="1">
    <location>
        <begin position="49"/>
        <end position="72"/>
    </location>
</feature>
<keyword evidence="3" id="KW-1185">Reference proteome</keyword>
<reference evidence="3" key="1">
    <citation type="journal article" date="2019" name="Int. J. Syst. Evol. Microbiol.">
        <title>The Global Catalogue of Microorganisms (GCM) 10K type strain sequencing project: providing services to taxonomists for standard genome sequencing and annotation.</title>
        <authorList>
            <consortium name="The Broad Institute Genomics Platform"/>
            <consortium name="The Broad Institute Genome Sequencing Center for Infectious Disease"/>
            <person name="Wu L."/>
            <person name="Ma J."/>
        </authorList>
    </citation>
    <scope>NUCLEOTIDE SEQUENCE [LARGE SCALE GENOMIC DNA]</scope>
    <source>
        <strain evidence="3">JCM 4505</strain>
    </source>
</reference>
<keyword evidence="1" id="KW-0472">Membrane</keyword>
<evidence type="ECO:0000313" key="3">
    <source>
        <dbReference type="Proteomes" id="UP001501867"/>
    </source>
</evidence>
<keyword evidence="1" id="KW-1133">Transmembrane helix</keyword>
<feature type="transmembrane region" description="Helical" evidence="1">
    <location>
        <begin position="20"/>
        <end position="37"/>
    </location>
</feature>
<feature type="transmembrane region" description="Helical" evidence="1">
    <location>
        <begin position="144"/>
        <end position="166"/>
    </location>
</feature>
<dbReference type="Proteomes" id="UP001501867">
    <property type="component" value="Unassembled WGS sequence"/>
</dbReference>
<proteinExistence type="predicted"/>
<sequence>MEKTAVRPVLRTRREQFRGGGRASLIGTGFGVMWFALGQAVVHGAARPYVLAAGALLFAASAATVVRLFLLARATPADEPGVPPPPGGGGPKFLTVLLVEVAVLGAGNNVLRTTLDRPEMMLSWSALVVGAHFFPLARTLRAPVLRLVGAAMLATVGLAAVAVLGLGADGQAWSYVPGLGCAAVLWGGTALSGLRAGRTTRD</sequence>
<keyword evidence="1" id="KW-0812">Transmembrane</keyword>
<feature type="transmembrane region" description="Helical" evidence="1">
    <location>
        <begin position="172"/>
        <end position="194"/>
    </location>
</feature>
<comment type="caution">
    <text evidence="2">The sequence shown here is derived from an EMBL/GenBank/DDBJ whole genome shotgun (WGS) entry which is preliminary data.</text>
</comment>
<accession>A0ABP3F213</accession>
<evidence type="ECO:0008006" key="4">
    <source>
        <dbReference type="Google" id="ProtNLM"/>
    </source>
</evidence>
<dbReference type="RefSeq" id="WP_344159939.1">
    <property type="nucleotide sequence ID" value="NZ_BAAABV010000017.1"/>
</dbReference>
<evidence type="ECO:0000313" key="2">
    <source>
        <dbReference type="EMBL" id="GAA0294089.1"/>
    </source>
</evidence>
<name>A0ABP3F213_9ACTN</name>